<dbReference type="AlphaFoldDB" id="A0A3A6TJC9"/>
<reference evidence="1 2" key="1">
    <citation type="submission" date="2018-09" db="EMBL/GenBank/DDBJ databases">
        <title>Phylogeny of the Shewanellaceae, and recommendation for two new genera, Pseudoshewanella and Parashewanella.</title>
        <authorList>
            <person name="Wang G."/>
        </authorList>
    </citation>
    <scope>NUCLEOTIDE SEQUENCE [LARGE SCALE GENOMIC DNA]</scope>
    <source>
        <strain evidence="1 2">KCTC 22492</strain>
    </source>
</reference>
<protein>
    <submittedName>
        <fullName evidence="1">Uncharacterized protein</fullName>
    </submittedName>
</protein>
<organism evidence="1 2">
    <name type="scientific">Parashewanella spongiae</name>
    <dbReference type="NCBI Taxonomy" id="342950"/>
    <lineage>
        <taxon>Bacteria</taxon>
        <taxon>Pseudomonadati</taxon>
        <taxon>Pseudomonadota</taxon>
        <taxon>Gammaproteobacteria</taxon>
        <taxon>Alteromonadales</taxon>
        <taxon>Shewanellaceae</taxon>
        <taxon>Parashewanella</taxon>
    </lineage>
</organism>
<dbReference type="OrthoDB" id="7069062at2"/>
<proteinExistence type="predicted"/>
<name>A0A3A6TJC9_9GAMM</name>
<dbReference type="EMBL" id="QYYH01000076">
    <property type="protein sequence ID" value="RJY12288.1"/>
    <property type="molecule type" value="Genomic_DNA"/>
</dbReference>
<comment type="caution">
    <text evidence="1">The sequence shown here is derived from an EMBL/GenBank/DDBJ whole genome shotgun (WGS) entry which is preliminary data.</text>
</comment>
<evidence type="ECO:0000313" key="2">
    <source>
        <dbReference type="Proteomes" id="UP000273022"/>
    </source>
</evidence>
<dbReference type="Proteomes" id="UP000273022">
    <property type="component" value="Unassembled WGS sequence"/>
</dbReference>
<sequence>MNKSKTNDYAKFLTILAKQASLICVDDIKRVLNNELDLKINLSPVKQVESTKKLFLDIDLEKIVNELNDINDRNVALDKLQMINKKGLEVIARSLDIAIQRTDKVEAIKNKIVESTVGARLRSSAIQGTTV</sequence>
<gene>
    <name evidence="1" type="ORF">D5R81_12570</name>
</gene>
<accession>A0A3A6TJC9</accession>
<dbReference type="RefSeq" id="WP_121853984.1">
    <property type="nucleotide sequence ID" value="NZ_CP037952.1"/>
</dbReference>
<keyword evidence="2" id="KW-1185">Reference proteome</keyword>
<evidence type="ECO:0000313" key="1">
    <source>
        <dbReference type="EMBL" id="RJY12288.1"/>
    </source>
</evidence>